<name>A0A1U7XSW4_NICSY</name>
<comment type="similarity">
    <text evidence="7">Belongs to the SOSEKI family.</text>
</comment>
<proteinExistence type="inferred from homology"/>
<feature type="region of interest" description="Disordered" evidence="8">
    <location>
        <begin position="333"/>
        <end position="365"/>
    </location>
</feature>
<dbReference type="GO" id="GO:0051258">
    <property type="term" value="P:protein polymerization"/>
    <property type="evidence" value="ECO:0007669"/>
    <property type="project" value="UniProtKB-ARBA"/>
</dbReference>
<keyword evidence="3" id="KW-1003">Cell membrane</keyword>
<dbReference type="GeneID" id="104239700"/>
<keyword evidence="5" id="KW-0472">Membrane</keyword>
<dbReference type="STRING" id="4096.A0A1U7XSW4"/>
<evidence type="ECO:0000256" key="7">
    <source>
        <dbReference type="ARBA" id="ARBA00024211"/>
    </source>
</evidence>
<reference evidence="11" key="2">
    <citation type="submission" date="2025-08" db="UniProtKB">
        <authorList>
            <consortium name="RefSeq"/>
        </authorList>
    </citation>
    <scope>IDENTIFICATION</scope>
    <source>
        <tissue evidence="11">Leaf</tissue>
    </source>
</reference>
<gene>
    <name evidence="11" type="primary">LOC104239700</name>
</gene>
<dbReference type="GO" id="GO:0051301">
    <property type="term" value="P:cell division"/>
    <property type="evidence" value="ECO:0007669"/>
    <property type="project" value="UniProtKB-KW"/>
</dbReference>
<evidence type="ECO:0000256" key="5">
    <source>
        <dbReference type="ARBA" id="ARBA00023136"/>
    </source>
</evidence>
<dbReference type="eggNOG" id="KOG1650">
    <property type="taxonomic scope" value="Eukaryota"/>
</dbReference>
<feature type="compositionally biased region" description="Basic and acidic residues" evidence="8">
    <location>
        <begin position="149"/>
        <end position="168"/>
    </location>
</feature>
<evidence type="ECO:0000256" key="8">
    <source>
        <dbReference type="SAM" id="MobiDB-lite"/>
    </source>
</evidence>
<evidence type="ECO:0000256" key="4">
    <source>
        <dbReference type="ARBA" id="ARBA00022618"/>
    </source>
</evidence>
<evidence type="ECO:0000256" key="1">
    <source>
        <dbReference type="ARBA" id="ARBA00004413"/>
    </source>
</evidence>
<organism evidence="10 11">
    <name type="scientific">Nicotiana sylvestris</name>
    <name type="common">Wood tobacco</name>
    <name type="synonym">South American tobacco</name>
    <dbReference type="NCBI Taxonomy" id="4096"/>
    <lineage>
        <taxon>Eukaryota</taxon>
        <taxon>Viridiplantae</taxon>
        <taxon>Streptophyta</taxon>
        <taxon>Embryophyta</taxon>
        <taxon>Tracheophyta</taxon>
        <taxon>Spermatophyta</taxon>
        <taxon>Magnoliopsida</taxon>
        <taxon>eudicotyledons</taxon>
        <taxon>Gunneridae</taxon>
        <taxon>Pentapetalae</taxon>
        <taxon>asterids</taxon>
        <taxon>lamiids</taxon>
        <taxon>Solanales</taxon>
        <taxon>Solanaceae</taxon>
        <taxon>Nicotianoideae</taxon>
        <taxon>Nicotianeae</taxon>
        <taxon>Nicotiana</taxon>
    </lineage>
</organism>
<dbReference type="RefSeq" id="XP_009792716.1">
    <property type="nucleotide sequence ID" value="XM_009794414.1"/>
</dbReference>
<dbReference type="AlphaFoldDB" id="A0A1U7XSW4"/>
<keyword evidence="2" id="KW-0217">Developmental protein</keyword>
<feature type="compositionally biased region" description="Low complexity" evidence="8">
    <location>
        <begin position="215"/>
        <end position="227"/>
    </location>
</feature>
<evidence type="ECO:0000313" key="10">
    <source>
        <dbReference type="Proteomes" id="UP000189701"/>
    </source>
</evidence>
<feature type="compositionally biased region" description="Polar residues" evidence="8">
    <location>
        <begin position="422"/>
        <end position="431"/>
    </location>
</feature>
<feature type="region of interest" description="Disordered" evidence="8">
    <location>
        <begin position="405"/>
        <end position="431"/>
    </location>
</feature>
<dbReference type="PANTHER" id="PTHR31083">
    <property type="entry name" value="UPSTREAM OF FLC PROTEIN (DUF966)"/>
    <property type="match status" value="1"/>
</dbReference>
<evidence type="ECO:0000256" key="2">
    <source>
        <dbReference type="ARBA" id="ARBA00022473"/>
    </source>
</evidence>
<dbReference type="InterPro" id="IPR048351">
    <property type="entry name" value="SOK_DIX"/>
</dbReference>
<dbReference type="PANTHER" id="PTHR31083:SF5">
    <property type="entry name" value="PROTEIN SOSEKI 1"/>
    <property type="match status" value="1"/>
</dbReference>
<evidence type="ECO:0000313" key="11">
    <source>
        <dbReference type="RefSeq" id="XP_009792716.1"/>
    </source>
</evidence>
<dbReference type="OrthoDB" id="1907705at2759"/>
<keyword evidence="10" id="KW-1185">Reference proteome</keyword>
<dbReference type="Proteomes" id="UP000189701">
    <property type="component" value="Unplaced"/>
</dbReference>
<feature type="region of interest" description="Disordered" evidence="8">
    <location>
        <begin position="145"/>
        <end position="265"/>
    </location>
</feature>
<sequence length="431" mass="48079">MKHHISSSSIHAQKLLFSGTTIEREIRLMEAQTQGGAEVRRLHIIYFLSRKGRIEHPHLIRVHHFSRNGIRLRDVKRWLGELRGKDMPESFAWSYKRKYKTGYVWQDLLDEDLITPISDNEYVLKGSEVSKDVSCGEKGVLATMQKDQTNQEDHIQDPFMDSSKKTPSEIEEESQNIASETSTLTTDSPKLQEEEEKDSENKTKPEKVNNFENNSSSFSSSSSSFGSKKTKKKTEDHVKENGEKITTTPSSEKPSKNPSFDKSRSYSNGASSIFRNLITCGAVDTNDSGIIPIRKNRPSFSSSGEKAVSFSSEICKAEKVGGSQRIFGTAWNQQHQHTNGRKSCDGVYSSSKNKNEFGSRRSVSANYKPVNGPNCSQCGKPFKPEKLHTHMKSCKGMKALAKGANSVTSATEKTSKDASKVDSVSGTYLTH</sequence>
<dbReference type="KEGG" id="nsy:104239700"/>
<dbReference type="InterPro" id="IPR010369">
    <property type="entry name" value="SOK"/>
</dbReference>
<reference evidence="10" key="1">
    <citation type="journal article" date="2013" name="Genome Biol.">
        <title>Reference genomes and transcriptomes of Nicotiana sylvestris and Nicotiana tomentosiformis.</title>
        <authorList>
            <person name="Sierro N."/>
            <person name="Battey J.N."/>
            <person name="Ouadi S."/>
            <person name="Bovet L."/>
            <person name="Goepfert S."/>
            <person name="Bakaher N."/>
            <person name="Peitsch M.C."/>
            <person name="Ivanov N.V."/>
        </authorList>
    </citation>
    <scope>NUCLEOTIDE SEQUENCE [LARGE SCALE GENOMIC DNA]</scope>
</reference>
<dbReference type="GO" id="GO:0005886">
    <property type="term" value="C:plasma membrane"/>
    <property type="evidence" value="ECO:0007669"/>
    <property type="project" value="UniProtKB-SubCell"/>
</dbReference>
<accession>A0A1U7XSW4</accession>
<comment type="subcellular location">
    <subcellularLocation>
        <location evidence="1">Cell membrane</location>
        <topology evidence="1">Peripheral membrane protein</topology>
        <orientation evidence="1">Cytoplasmic side</orientation>
    </subcellularLocation>
</comment>
<dbReference type="Pfam" id="PF06136">
    <property type="entry name" value="SOK"/>
    <property type="match status" value="1"/>
</dbReference>
<feature type="compositionally biased region" description="Polar residues" evidence="8">
    <location>
        <begin position="175"/>
        <end position="189"/>
    </location>
</feature>
<evidence type="ECO:0000259" key="9">
    <source>
        <dbReference type="Pfam" id="PF06136"/>
    </source>
</evidence>
<feature type="domain" description="SOSEKI DIX-like" evidence="9">
    <location>
        <begin position="43"/>
        <end position="129"/>
    </location>
</feature>
<feature type="compositionally biased region" description="Basic and acidic residues" evidence="8">
    <location>
        <begin position="253"/>
        <end position="264"/>
    </location>
</feature>
<feature type="compositionally biased region" description="Basic and acidic residues" evidence="8">
    <location>
        <begin position="199"/>
        <end position="209"/>
    </location>
</feature>
<evidence type="ECO:0000256" key="3">
    <source>
        <dbReference type="ARBA" id="ARBA00022475"/>
    </source>
</evidence>
<keyword evidence="4" id="KW-0132">Cell division</keyword>
<keyword evidence="6" id="KW-0131">Cell cycle</keyword>
<evidence type="ECO:0000256" key="6">
    <source>
        <dbReference type="ARBA" id="ARBA00023306"/>
    </source>
</evidence>
<protein>
    <submittedName>
        <fullName evidence="11">Protein UPSTREAM OF FLC isoform X1</fullName>
    </submittedName>
</protein>
<feature type="compositionally biased region" description="Basic and acidic residues" evidence="8">
    <location>
        <begin position="233"/>
        <end position="243"/>
    </location>
</feature>